<evidence type="ECO:0008006" key="3">
    <source>
        <dbReference type="Google" id="ProtNLM"/>
    </source>
</evidence>
<protein>
    <recommendedName>
        <fullName evidence="3">STAS/SEC14 domain-containing protein</fullName>
    </recommendedName>
</protein>
<proteinExistence type="predicted"/>
<dbReference type="EMBL" id="JBHSKT010000004">
    <property type="protein sequence ID" value="MFC5270529.1"/>
    <property type="molecule type" value="Genomic_DNA"/>
</dbReference>
<dbReference type="SUPFAM" id="SSF52091">
    <property type="entry name" value="SpoIIaa-like"/>
    <property type="match status" value="1"/>
</dbReference>
<organism evidence="1 2">
    <name type="scientific">Adhaeribacter terreus</name>
    <dbReference type="NCBI Taxonomy" id="529703"/>
    <lineage>
        <taxon>Bacteria</taxon>
        <taxon>Pseudomonadati</taxon>
        <taxon>Bacteroidota</taxon>
        <taxon>Cytophagia</taxon>
        <taxon>Cytophagales</taxon>
        <taxon>Hymenobacteraceae</taxon>
        <taxon>Adhaeribacter</taxon>
    </lineage>
</organism>
<dbReference type="InterPro" id="IPR036513">
    <property type="entry name" value="STAS_dom_sf"/>
</dbReference>
<reference evidence="2" key="1">
    <citation type="journal article" date="2019" name="Int. J. Syst. Evol. Microbiol.">
        <title>The Global Catalogue of Microorganisms (GCM) 10K type strain sequencing project: providing services to taxonomists for standard genome sequencing and annotation.</title>
        <authorList>
            <consortium name="The Broad Institute Genomics Platform"/>
            <consortium name="The Broad Institute Genome Sequencing Center for Infectious Disease"/>
            <person name="Wu L."/>
            <person name="Ma J."/>
        </authorList>
    </citation>
    <scope>NUCLEOTIDE SEQUENCE [LARGE SCALE GENOMIC DNA]</scope>
    <source>
        <strain evidence="2">KACC 12602</strain>
    </source>
</reference>
<dbReference type="RefSeq" id="WP_378016899.1">
    <property type="nucleotide sequence ID" value="NZ_JBHSKT010000004.1"/>
</dbReference>
<dbReference type="Proteomes" id="UP001596161">
    <property type="component" value="Unassembled WGS sequence"/>
</dbReference>
<evidence type="ECO:0000313" key="1">
    <source>
        <dbReference type="EMBL" id="MFC5270529.1"/>
    </source>
</evidence>
<evidence type="ECO:0000313" key="2">
    <source>
        <dbReference type="Proteomes" id="UP001596161"/>
    </source>
</evidence>
<keyword evidence="2" id="KW-1185">Reference proteome</keyword>
<name>A0ABW0ECB5_9BACT</name>
<comment type="caution">
    <text evidence="1">The sequence shown here is derived from an EMBL/GenBank/DDBJ whole genome shotgun (WGS) entry which is preliminary data.</text>
</comment>
<sequence>MEQSLENLLSLKTIPDEATSREHTLFFDEEHDCVISEWQGFVSKQLLITGAIQGLHLLKQHNCTNMLIDQRRVHGTWADLSDWQQYIWLPNALQAGLKKYALVATFGSYSALTMEGSFERLGDKLEIMLFSDLDEAKNWLAGL</sequence>
<gene>
    <name evidence="1" type="ORF">ACFPIB_07910</name>
</gene>
<accession>A0ABW0ECB5</accession>